<evidence type="ECO:0000313" key="7">
    <source>
        <dbReference type="EMBL" id="SEO42575.1"/>
    </source>
</evidence>
<comment type="catalytic activity">
    <reaction evidence="1">
        <text>Exolytic cleavage of the (1-&gt;4)-beta-glycosidic linkage between N-acetylmuramic acid (MurNAc) and N-acetylglucosamine (GlcNAc) residues in peptidoglycan, from either the reducing or the non-reducing ends of the peptidoglycan chains, with concomitant formation of a 1,6-anhydrobond in the MurNAc residue.</text>
        <dbReference type="EC" id="4.2.2.n1"/>
    </reaction>
</comment>
<evidence type="ECO:0000256" key="3">
    <source>
        <dbReference type="ARBA" id="ARBA00023239"/>
    </source>
</evidence>
<dbReference type="Pfam" id="PF06725">
    <property type="entry name" value="3D"/>
    <property type="match status" value="1"/>
</dbReference>
<dbReference type="AlphaFoldDB" id="A0A1H8PKZ0"/>
<dbReference type="GO" id="GO:0019867">
    <property type="term" value="C:outer membrane"/>
    <property type="evidence" value="ECO:0007669"/>
    <property type="project" value="InterPro"/>
</dbReference>
<dbReference type="CDD" id="cd14668">
    <property type="entry name" value="mlta_B"/>
    <property type="match status" value="1"/>
</dbReference>
<evidence type="ECO:0000256" key="2">
    <source>
        <dbReference type="ARBA" id="ARBA00012587"/>
    </source>
</evidence>
<sequence length="397" mass="44259">MKDQLRTLTVVALLLLGACNIIPTPRVTEKSAEPQPMPVLKATDWDTVEGWRDDEIVPALDAFLQSCTVLKKKALWQEACIQADSMRGQDSDTVRQFFESYFVPYQVLNPDGTENGLITGYYEPLLKGSRTPSARYRYPLYTTPEELLIVDLSSVYPQLKNMRLRGRLEGRKVVPFYSRAEISGNPPVLQGKELLWVDDEVDLFFLQIQGSGRVELENGEIVRVGYADQNGHPYRSIGKLLVDRGELPLERASMQGIKAWGQKNPRKLPNILHQNSSFVFFRELPGTIAGPLGSMGVPLTAGRSLAVDPRVIPQGAPVFLSTTWPNTDEQLQRLMVAQDTGGAIKGNVRADFFWGFGPDAAEKAGKMRQTGRMWVLMPVEYLPKDLPPAARILGSSK</sequence>
<dbReference type="GO" id="GO:0009253">
    <property type="term" value="P:peptidoglycan catabolic process"/>
    <property type="evidence" value="ECO:0007669"/>
    <property type="project" value="TreeGrafter"/>
</dbReference>
<organism evidence="7 8">
    <name type="scientific">Nitrosospira multiformis</name>
    <dbReference type="NCBI Taxonomy" id="1231"/>
    <lineage>
        <taxon>Bacteria</taxon>
        <taxon>Pseudomonadati</taxon>
        <taxon>Pseudomonadota</taxon>
        <taxon>Betaproteobacteria</taxon>
        <taxon>Nitrosomonadales</taxon>
        <taxon>Nitrosomonadaceae</taxon>
        <taxon>Nitrosospira</taxon>
    </lineage>
</organism>
<gene>
    <name evidence="7" type="ORF">SAMN05216404_12127</name>
</gene>
<dbReference type="InterPro" id="IPR026044">
    <property type="entry name" value="MltA"/>
</dbReference>
<dbReference type="SUPFAM" id="SSF50685">
    <property type="entry name" value="Barwin-like endoglucanases"/>
    <property type="match status" value="1"/>
</dbReference>
<dbReference type="EC" id="4.2.2.n1" evidence="2"/>
<dbReference type="Gene3D" id="2.40.240.50">
    <property type="entry name" value="Barwin-like endoglucanases"/>
    <property type="match status" value="1"/>
</dbReference>
<dbReference type="GO" id="GO:0071555">
    <property type="term" value="P:cell wall organization"/>
    <property type="evidence" value="ECO:0007669"/>
    <property type="project" value="UniProtKB-KW"/>
</dbReference>
<evidence type="ECO:0000259" key="6">
    <source>
        <dbReference type="SMART" id="SM00925"/>
    </source>
</evidence>
<proteinExistence type="predicted"/>
<dbReference type="GO" id="GO:0008933">
    <property type="term" value="F:peptidoglycan lytic transglycosylase activity"/>
    <property type="evidence" value="ECO:0007669"/>
    <property type="project" value="TreeGrafter"/>
</dbReference>
<keyword evidence="4" id="KW-0961">Cell wall biogenesis/degradation</keyword>
<protein>
    <recommendedName>
        <fullName evidence="2">peptidoglycan lytic exotransglycosylase</fullName>
        <ecNumber evidence="2">4.2.2.n1</ecNumber>
    </recommendedName>
    <alternativeName>
        <fullName evidence="5">Murein hydrolase A</fullName>
    </alternativeName>
</protein>
<evidence type="ECO:0000256" key="1">
    <source>
        <dbReference type="ARBA" id="ARBA00001420"/>
    </source>
</evidence>
<dbReference type="GO" id="GO:0004553">
    <property type="term" value="F:hydrolase activity, hydrolyzing O-glycosyl compounds"/>
    <property type="evidence" value="ECO:0007669"/>
    <property type="project" value="InterPro"/>
</dbReference>
<dbReference type="Gene3D" id="2.40.40.10">
    <property type="entry name" value="RlpA-like domain"/>
    <property type="match status" value="1"/>
</dbReference>
<dbReference type="InterPro" id="IPR005300">
    <property type="entry name" value="MltA_B"/>
</dbReference>
<dbReference type="GO" id="GO:0009254">
    <property type="term" value="P:peptidoglycan turnover"/>
    <property type="evidence" value="ECO:0007669"/>
    <property type="project" value="InterPro"/>
</dbReference>
<dbReference type="SMART" id="SM00925">
    <property type="entry name" value="MltA"/>
    <property type="match status" value="1"/>
</dbReference>
<dbReference type="PIRSF" id="PIRSF019422">
    <property type="entry name" value="MltA"/>
    <property type="match status" value="1"/>
</dbReference>
<evidence type="ECO:0000313" key="8">
    <source>
        <dbReference type="Proteomes" id="UP000183898"/>
    </source>
</evidence>
<evidence type="ECO:0000256" key="5">
    <source>
        <dbReference type="ARBA" id="ARBA00030918"/>
    </source>
</evidence>
<dbReference type="PROSITE" id="PS51257">
    <property type="entry name" value="PROKAR_LIPOPROTEIN"/>
    <property type="match status" value="1"/>
</dbReference>
<dbReference type="CDD" id="cd14485">
    <property type="entry name" value="mltA_like_LT_A"/>
    <property type="match status" value="1"/>
</dbReference>
<keyword evidence="3" id="KW-0456">Lyase</keyword>
<evidence type="ECO:0000256" key="4">
    <source>
        <dbReference type="ARBA" id="ARBA00023316"/>
    </source>
</evidence>
<dbReference type="PANTHER" id="PTHR30124">
    <property type="entry name" value="MEMBRANE-BOUND LYTIC MUREIN TRANSGLYCOSYLASE A"/>
    <property type="match status" value="1"/>
</dbReference>
<dbReference type="PANTHER" id="PTHR30124:SF0">
    <property type="entry name" value="MEMBRANE-BOUND LYTIC MUREIN TRANSGLYCOSYLASE A"/>
    <property type="match status" value="1"/>
</dbReference>
<accession>A0A1H8PKZ0</accession>
<name>A0A1H8PKZ0_9PROT</name>
<dbReference type="RefSeq" id="WP_074749120.1">
    <property type="nucleotide sequence ID" value="NZ_FOCT01000021.1"/>
</dbReference>
<dbReference type="EMBL" id="FOCT01000021">
    <property type="protein sequence ID" value="SEO42575.1"/>
    <property type="molecule type" value="Genomic_DNA"/>
</dbReference>
<dbReference type="InterPro" id="IPR036908">
    <property type="entry name" value="RlpA-like_sf"/>
</dbReference>
<dbReference type="InterPro" id="IPR010611">
    <property type="entry name" value="3D_dom"/>
</dbReference>
<dbReference type="Pfam" id="PF03562">
    <property type="entry name" value="MltA"/>
    <property type="match status" value="1"/>
</dbReference>
<feature type="domain" description="Lytic transglycosylase MltA" evidence="6">
    <location>
        <begin position="125"/>
        <end position="282"/>
    </location>
</feature>
<dbReference type="Proteomes" id="UP000183898">
    <property type="component" value="Unassembled WGS sequence"/>
</dbReference>
<reference evidence="7 8" key="1">
    <citation type="submission" date="2016-10" db="EMBL/GenBank/DDBJ databases">
        <authorList>
            <person name="de Groot N.N."/>
        </authorList>
    </citation>
    <scope>NUCLEOTIDE SEQUENCE [LARGE SCALE GENOMIC DNA]</scope>
    <source>
        <strain evidence="7 8">Nl18</strain>
    </source>
</reference>